<accession>A0ABY4BM78</accession>
<dbReference type="Proteomes" id="UP000831460">
    <property type="component" value="Chromosome"/>
</dbReference>
<dbReference type="RefSeq" id="WP_243548303.1">
    <property type="nucleotide sequence ID" value="NZ_CP094532.1"/>
</dbReference>
<keyword evidence="3" id="KW-1185">Reference proteome</keyword>
<evidence type="ECO:0008006" key="4">
    <source>
        <dbReference type="Google" id="ProtNLM"/>
    </source>
</evidence>
<evidence type="ECO:0000313" key="2">
    <source>
        <dbReference type="EMBL" id="UOE40280.1"/>
    </source>
</evidence>
<feature type="chain" id="PRO_5046879328" description="DUF3575 domain-containing protein" evidence="1">
    <location>
        <begin position="19"/>
        <end position="162"/>
    </location>
</feature>
<protein>
    <recommendedName>
        <fullName evidence="4">DUF3575 domain-containing protein</fullName>
    </recommendedName>
</protein>
<keyword evidence="1" id="KW-0732">Signal</keyword>
<evidence type="ECO:0000313" key="3">
    <source>
        <dbReference type="Proteomes" id="UP000831460"/>
    </source>
</evidence>
<reference evidence="2 3" key="1">
    <citation type="submission" date="2022-03" db="EMBL/GenBank/DDBJ databases">
        <title>Chryseobacterium sp. isolated from particulate matters in swine house.</title>
        <authorList>
            <person name="Won M."/>
            <person name="Kim S.-J."/>
            <person name="Kwon S.-W."/>
        </authorList>
    </citation>
    <scope>NUCLEOTIDE SEQUENCE [LARGE SCALE GENOMIC DNA]</scope>
    <source>
        <strain evidence="2 3">SC2-2</strain>
    </source>
</reference>
<name>A0ABY4BM78_9FLAO</name>
<gene>
    <name evidence="2" type="ORF">MTP09_10190</name>
</gene>
<proteinExistence type="predicted"/>
<feature type="signal peptide" evidence="1">
    <location>
        <begin position="1"/>
        <end position="18"/>
    </location>
</feature>
<sequence>MKKIYLLLLLSFSSLVFSQNNEVKFNLAKLLDLSYERKLSHHFSAGMHLGTGIVRQQDVRNRLFLKSFGRYYFLNNQDFSKLYTQFSVVYFHDEYFPSKDPNISHSVGLYDELGITGGIGYKFLIIKKFTIDIYADLGIELLHPKALLPLVADGGLNFGYRF</sequence>
<organism evidence="2 3">
    <name type="scientific">Chryseobacterium suipulveris</name>
    <dbReference type="NCBI Taxonomy" id="2929800"/>
    <lineage>
        <taxon>Bacteria</taxon>
        <taxon>Pseudomonadati</taxon>
        <taxon>Bacteroidota</taxon>
        <taxon>Flavobacteriia</taxon>
        <taxon>Flavobacteriales</taxon>
        <taxon>Weeksellaceae</taxon>
        <taxon>Chryseobacterium group</taxon>
        <taxon>Chryseobacterium</taxon>
    </lineage>
</organism>
<dbReference type="EMBL" id="CP094532">
    <property type="protein sequence ID" value="UOE40280.1"/>
    <property type="molecule type" value="Genomic_DNA"/>
</dbReference>
<evidence type="ECO:0000256" key="1">
    <source>
        <dbReference type="SAM" id="SignalP"/>
    </source>
</evidence>